<dbReference type="InterPro" id="IPR008927">
    <property type="entry name" value="6-PGluconate_DH-like_C_sf"/>
</dbReference>
<dbReference type="InterPro" id="IPR015815">
    <property type="entry name" value="HIBADH-related"/>
</dbReference>
<name>A0ABU4DRV0_9DEIO</name>
<keyword evidence="2" id="KW-0520">NAD</keyword>
<dbReference type="SUPFAM" id="SSF48179">
    <property type="entry name" value="6-phosphogluconate dehydrogenase C-terminal domain-like"/>
    <property type="match status" value="1"/>
</dbReference>
<comment type="caution">
    <text evidence="5">The sequence shown here is derived from an EMBL/GenBank/DDBJ whole genome shotgun (WGS) entry which is preliminary data.</text>
</comment>
<organism evidence="5 6">
    <name type="scientific">Deinococcus arenicola</name>
    <dbReference type="NCBI Taxonomy" id="2994950"/>
    <lineage>
        <taxon>Bacteria</taxon>
        <taxon>Thermotogati</taxon>
        <taxon>Deinococcota</taxon>
        <taxon>Deinococci</taxon>
        <taxon>Deinococcales</taxon>
        <taxon>Deinococcaceae</taxon>
        <taxon>Deinococcus</taxon>
    </lineage>
</organism>
<evidence type="ECO:0000313" key="6">
    <source>
        <dbReference type="Proteomes" id="UP001276150"/>
    </source>
</evidence>
<dbReference type="PANTHER" id="PTHR43060:SF15">
    <property type="entry name" value="3-HYDROXYISOBUTYRATE DEHYDROGENASE-LIKE 1, MITOCHONDRIAL-RELATED"/>
    <property type="match status" value="1"/>
</dbReference>
<dbReference type="InterPro" id="IPR036291">
    <property type="entry name" value="NAD(P)-bd_dom_sf"/>
</dbReference>
<dbReference type="Proteomes" id="UP001276150">
    <property type="component" value="Unassembled WGS sequence"/>
</dbReference>
<dbReference type="RefSeq" id="WP_317639921.1">
    <property type="nucleotide sequence ID" value="NZ_JAPMIV010000012.1"/>
</dbReference>
<dbReference type="Pfam" id="PF14833">
    <property type="entry name" value="NAD_binding_11"/>
    <property type="match status" value="1"/>
</dbReference>
<evidence type="ECO:0000256" key="2">
    <source>
        <dbReference type="ARBA" id="ARBA00023027"/>
    </source>
</evidence>
<dbReference type="PANTHER" id="PTHR43060">
    <property type="entry name" value="3-HYDROXYISOBUTYRATE DEHYDROGENASE-LIKE 1, MITOCHONDRIAL-RELATED"/>
    <property type="match status" value="1"/>
</dbReference>
<sequence>MLPSKPKLAFLGTGLMGRPMSANLLKAGYEVTVFNRSPENPAALAEQGATVASTAAEAVQNADVVITMLPNGPVVSQVLLDGVFAAARRETLFVDMSSIHPAIARDLAAAAQAHELRFVDAPVSGGTGGAERGELAIMAGGPEDWIEELRPVLDVLGRVTHVGPAGSGQLAKLVNQVIVAVTIGAVAEGLTLARAGGADPARVREAILGGFAQSRILTEHGRRMIERDFAPGGTVTTQIKDLDAALDVAANLGAAMPLTARARELFADYAAAGGGEGARDDHSALVKHIEALGNLTVEA</sequence>
<gene>
    <name evidence="5" type="ORF">ORD21_08365</name>
</gene>
<accession>A0ABU4DRV0</accession>
<proteinExistence type="predicted"/>
<dbReference type="InterPro" id="IPR006115">
    <property type="entry name" value="6PGDH_NADP-bd"/>
</dbReference>
<dbReference type="InterPro" id="IPR029154">
    <property type="entry name" value="HIBADH-like_NADP-bd"/>
</dbReference>
<feature type="domain" description="3-hydroxyisobutyrate dehydrogenase-like NAD-binding" evidence="4">
    <location>
        <begin position="166"/>
        <end position="288"/>
    </location>
</feature>
<dbReference type="Pfam" id="PF03446">
    <property type="entry name" value="NAD_binding_2"/>
    <property type="match status" value="1"/>
</dbReference>
<evidence type="ECO:0000313" key="5">
    <source>
        <dbReference type="EMBL" id="MDV6374600.1"/>
    </source>
</evidence>
<keyword evidence="6" id="KW-1185">Reference proteome</keyword>
<dbReference type="Gene3D" id="1.10.1040.10">
    <property type="entry name" value="N-(1-d-carboxylethyl)-l-norvaline Dehydrogenase, domain 2"/>
    <property type="match status" value="1"/>
</dbReference>
<reference evidence="5 6" key="1">
    <citation type="submission" date="2022-11" db="EMBL/GenBank/DDBJ databases">
        <title>Deinococcus ZS9-10, Low Temperature and Draught-tolerating, UV-resistant Bacteria from Continental Antarctica.</title>
        <authorList>
            <person name="Cheng L."/>
        </authorList>
    </citation>
    <scope>NUCLEOTIDE SEQUENCE [LARGE SCALE GENOMIC DNA]</scope>
    <source>
        <strain evidence="5 6">ZS9-10</strain>
    </source>
</reference>
<keyword evidence="1" id="KW-0560">Oxidoreductase</keyword>
<evidence type="ECO:0000256" key="1">
    <source>
        <dbReference type="ARBA" id="ARBA00023002"/>
    </source>
</evidence>
<protein>
    <submittedName>
        <fullName evidence="5">NAD(P)-dependent oxidoreductase</fullName>
    </submittedName>
</protein>
<dbReference type="PIRSF" id="PIRSF000103">
    <property type="entry name" value="HIBADH"/>
    <property type="match status" value="1"/>
</dbReference>
<dbReference type="EMBL" id="JAPMIV010000012">
    <property type="protein sequence ID" value="MDV6374600.1"/>
    <property type="molecule type" value="Genomic_DNA"/>
</dbReference>
<dbReference type="InterPro" id="IPR013328">
    <property type="entry name" value="6PGD_dom2"/>
</dbReference>
<evidence type="ECO:0000259" key="3">
    <source>
        <dbReference type="Pfam" id="PF03446"/>
    </source>
</evidence>
<dbReference type="SUPFAM" id="SSF51735">
    <property type="entry name" value="NAD(P)-binding Rossmann-fold domains"/>
    <property type="match status" value="1"/>
</dbReference>
<evidence type="ECO:0000259" key="4">
    <source>
        <dbReference type="Pfam" id="PF14833"/>
    </source>
</evidence>
<dbReference type="Gene3D" id="3.40.50.720">
    <property type="entry name" value="NAD(P)-binding Rossmann-like Domain"/>
    <property type="match status" value="1"/>
</dbReference>
<feature type="domain" description="6-phosphogluconate dehydrogenase NADP-binding" evidence="3">
    <location>
        <begin position="7"/>
        <end position="163"/>
    </location>
</feature>